<accession>A0ABS5RCE0</accession>
<dbReference type="Pfam" id="PF00534">
    <property type="entry name" value="Glycos_transf_1"/>
    <property type="match status" value="1"/>
</dbReference>
<evidence type="ECO:0000259" key="4">
    <source>
        <dbReference type="Pfam" id="PF13439"/>
    </source>
</evidence>
<sequence length="348" mass="35987">MSAFAFAIPGDLSLATGGYAYDRRILAECRRAGGAAVHVALPAGFPFPSLADLADSEQLLRALPDGQAVLIDGLALGAMPAALLRGLGRPVAALIHHPLALEAGLASGERARLEASEREVLAQVDAVIATSPATARLLERDYAVRPELLRVAVPGTDPAPRAIGTGTPPRLLAVGAVIPRKAYGVLVEALAGLAGRDWSCRIVGATDRDPGETRALRDLIARHGLGERIVLTGAIGSDALDAEFAAADCLVSASLFEGYGMGLTEAIARGLPVVATRGGAIPETLPAQAALLVEPGDASALADAITRLIEDPALRHRMAGAAWQAAQGLPRWPESAAIIMKAMQEMTR</sequence>
<feature type="domain" description="Glycosyl transferase family 1" evidence="3">
    <location>
        <begin position="167"/>
        <end position="321"/>
    </location>
</feature>
<feature type="domain" description="Glycosyltransferase subfamily 4-like N-terminal" evidence="4">
    <location>
        <begin position="35"/>
        <end position="158"/>
    </location>
</feature>
<keyword evidence="2" id="KW-0808">Transferase</keyword>
<dbReference type="Proteomes" id="UP001166585">
    <property type="component" value="Unassembled WGS sequence"/>
</dbReference>
<keyword evidence="1" id="KW-0328">Glycosyltransferase</keyword>
<evidence type="ECO:0000313" key="5">
    <source>
        <dbReference type="EMBL" id="MBS9478955.1"/>
    </source>
</evidence>
<dbReference type="Gene3D" id="3.40.50.2000">
    <property type="entry name" value="Glycogen Phosphorylase B"/>
    <property type="match status" value="2"/>
</dbReference>
<dbReference type="RefSeq" id="WP_213756911.1">
    <property type="nucleotide sequence ID" value="NZ_JAHCQH010000021.1"/>
</dbReference>
<gene>
    <name evidence="5" type="ORF">KIP89_17745</name>
</gene>
<organism evidence="5 6">
    <name type="scientific">Ancylobacter radicis</name>
    <dbReference type="NCBI Taxonomy" id="2836179"/>
    <lineage>
        <taxon>Bacteria</taxon>
        <taxon>Pseudomonadati</taxon>
        <taxon>Pseudomonadota</taxon>
        <taxon>Alphaproteobacteria</taxon>
        <taxon>Hyphomicrobiales</taxon>
        <taxon>Xanthobacteraceae</taxon>
        <taxon>Ancylobacter</taxon>
    </lineage>
</organism>
<dbReference type="CDD" id="cd03801">
    <property type="entry name" value="GT4_PimA-like"/>
    <property type="match status" value="1"/>
</dbReference>
<evidence type="ECO:0000313" key="6">
    <source>
        <dbReference type="Proteomes" id="UP001166585"/>
    </source>
</evidence>
<dbReference type="Pfam" id="PF13439">
    <property type="entry name" value="Glyco_transf_4"/>
    <property type="match status" value="1"/>
</dbReference>
<dbReference type="InterPro" id="IPR028098">
    <property type="entry name" value="Glyco_trans_4-like_N"/>
</dbReference>
<name>A0ABS5RCE0_9HYPH</name>
<evidence type="ECO:0000259" key="3">
    <source>
        <dbReference type="Pfam" id="PF00534"/>
    </source>
</evidence>
<dbReference type="PANTHER" id="PTHR12526">
    <property type="entry name" value="GLYCOSYLTRANSFERASE"/>
    <property type="match status" value="1"/>
</dbReference>
<dbReference type="SUPFAM" id="SSF53756">
    <property type="entry name" value="UDP-Glycosyltransferase/glycogen phosphorylase"/>
    <property type="match status" value="1"/>
</dbReference>
<reference evidence="5" key="1">
    <citation type="submission" date="2021-05" db="EMBL/GenBank/DDBJ databases">
        <authorList>
            <person name="Sun Q."/>
            <person name="Inoue M."/>
        </authorList>
    </citation>
    <scope>NUCLEOTIDE SEQUENCE</scope>
    <source>
        <strain evidence="5">VKM B-3255</strain>
    </source>
</reference>
<dbReference type="PANTHER" id="PTHR12526:SF510">
    <property type="entry name" value="D-INOSITOL 3-PHOSPHATE GLYCOSYLTRANSFERASE"/>
    <property type="match status" value="1"/>
</dbReference>
<evidence type="ECO:0000256" key="1">
    <source>
        <dbReference type="ARBA" id="ARBA00022676"/>
    </source>
</evidence>
<dbReference type="EMBL" id="JAHCQH010000021">
    <property type="protein sequence ID" value="MBS9478955.1"/>
    <property type="molecule type" value="Genomic_DNA"/>
</dbReference>
<keyword evidence="6" id="KW-1185">Reference proteome</keyword>
<comment type="caution">
    <text evidence="5">The sequence shown here is derived from an EMBL/GenBank/DDBJ whole genome shotgun (WGS) entry which is preliminary data.</text>
</comment>
<protein>
    <submittedName>
        <fullName evidence="5">Glycosyltransferase family 4 protein</fullName>
    </submittedName>
</protein>
<proteinExistence type="predicted"/>
<dbReference type="InterPro" id="IPR001296">
    <property type="entry name" value="Glyco_trans_1"/>
</dbReference>
<evidence type="ECO:0000256" key="2">
    <source>
        <dbReference type="ARBA" id="ARBA00022679"/>
    </source>
</evidence>